<sequence>MYNNDLLNYICNLIWRHNLGVELCYLNDNHFRSRYLPKDRLIIVNTNWWNDSEIPFMAAHELGHYINGDKGVMYYDTQSQPHDAINRDDDAFKEHQADLYGLNLIWNYASSHGYTCEEPGEFMQQFGIPERLHDDVARKFESNNDLIF</sequence>
<dbReference type="Gene3D" id="1.10.10.2910">
    <property type="match status" value="1"/>
</dbReference>
<organism evidence="1 2">
    <name type="scientific">Lactobacillus hominis DSM 23910 = CRBIP 24.179</name>
    <dbReference type="NCBI Taxonomy" id="1423758"/>
    <lineage>
        <taxon>Bacteria</taxon>
        <taxon>Bacillati</taxon>
        <taxon>Bacillota</taxon>
        <taxon>Bacilli</taxon>
        <taxon>Lactobacillales</taxon>
        <taxon>Lactobacillaceae</taxon>
        <taxon>Lactobacillus</taxon>
    </lineage>
</organism>
<evidence type="ECO:0000313" key="1">
    <source>
        <dbReference type="EMBL" id="CCI82022.1"/>
    </source>
</evidence>
<dbReference type="STRING" id="1423758.FC41_GL001096"/>
<evidence type="ECO:0000313" key="2">
    <source>
        <dbReference type="Proteomes" id="UP000009320"/>
    </source>
</evidence>
<proteinExistence type="predicted"/>
<evidence type="ECO:0008006" key="3">
    <source>
        <dbReference type="Google" id="ProtNLM"/>
    </source>
</evidence>
<reference evidence="1 2" key="1">
    <citation type="submission" date="2012-06" db="EMBL/GenBank/DDBJ databases">
        <title>Draft Genome Sequence of Lactobacillus hominis Strain CRBIP 24.179T, isolated from human intestine.</title>
        <authorList>
            <person name="Cousin S."/>
            <person name="Ma L."/>
            <person name="Bizet C."/>
            <person name="Loux V."/>
            <person name="Bouchier C."/>
            <person name="Clermont D."/>
            <person name="Creno S."/>
        </authorList>
    </citation>
    <scope>NUCLEOTIDE SEQUENCE [LARGE SCALE GENOMIC DNA]</scope>
    <source>
        <strain evidence="2">CRBIP 24.179T</strain>
    </source>
</reference>
<keyword evidence="2" id="KW-1185">Reference proteome</keyword>
<name>I7L6H9_9LACO</name>
<dbReference type="Proteomes" id="UP000009320">
    <property type="component" value="Unassembled WGS sequence"/>
</dbReference>
<dbReference type="EMBL" id="CAKE01000012">
    <property type="protein sequence ID" value="CCI82022.1"/>
    <property type="molecule type" value="Genomic_DNA"/>
</dbReference>
<protein>
    <recommendedName>
        <fullName evidence="3">IrrE N-terminal-like domain-containing protein</fullName>
    </recommendedName>
</protein>
<dbReference type="AlphaFoldDB" id="I7L6H9"/>
<gene>
    <name evidence="1" type="ORF">BN55_01565</name>
</gene>
<comment type="caution">
    <text evidence="1">The sequence shown here is derived from an EMBL/GenBank/DDBJ whole genome shotgun (WGS) entry which is preliminary data.</text>
</comment>
<accession>I7L6H9</accession>